<feature type="compositionally biased region" description="Polar residues" evidence="2">
    <location>
        <begin position="685"/>
        <end position="701"/>
    </location>
</feature>
<feature type="compositionally biased region" description="Basic and acidic residues" evidence="2">
    <location>
        <begin position="525"/>
        <end position="539"/>
    </location>
</feature>
<evidence type="ECO:0000313" key="3">
    <source>
        <dbReference type="EnsemblMetazoa" id="XP_032451993"/>
    </source>
</evidence>
<dbReference type="RefSeq" id="XP_032451993.1">
    <property type="nucleotide sequence ID" value="XM_032596102.1"/>
</dbReference>
<feature type="region of interest" description="Disordered" evidence="2">
    <location>
        <begin position="485"/>
        <end position="548"/>
    </location>
</feature>
<evidence type="ECO:0000256" key="1">
    <source>
        <dbReference type="SAM" id="Coils"/>
    </source>
</evidence>
<feature type="compositionally biased region" description="Basic and acidic residues" evidence="2">
    <location>
        <begin position="654"/>
        <end position="666"/>
    </location>
</feature>
<feature type="coiled-coil region" evidence="1">
    <location>
        <begin position="169"/>
        <end position="238"/>
    </location>
</feature>
<feature type="compositionally biased region" description="Low complexity" evidence="2">
    <location>
        <begin position="1189"/>
        <end position="1198"/>
    </location>
</feature>
<dbReference type="EnsemblMetazoa" id="XM_032596102">
    <property type="protein sequence ID" value="XP_032451993"/>
    <property type="gene ID" value="LOC103316015"/>
</dbReference>
<reference evidence="3" key="1">
    <citation type="submission" date="2021-01" db="UniProtKB">
        <authorList>
            <consortium name="EnsemblMetazoa"/>
        </authorList>
    </citation>
    <scope>IDENTIFICATION</scope>
</reference>
<feature type="compositionally biased region" description="Basic and acidic residues" evidence="2">
    <location>
        <begin position="26"/>
        <end position="39"/>
    </location>
</feature>
<feature type="compositionally biased region" description="Polar residues" evidence="2">
    <location>
        <begin position="745"/>
        <end position="790"/>
    </location>
</feature>
<dbReference type="KEGG" id="nvi:103316015"/>
<feature type="compositionally biased region" description="Basic and acidic residues" evidence="2">
    <location>
        <begin position="720"/>
        <end position="744"/>
    </location>
</feature>
<evidence type="ECO:0000256" key="2">
    <source>
        <dbReference type="SAM" id="MobiDB-lite"/>
    </source>
</evidence>
<feature type="compositionally biased region" description="Basic and acidic residues" evidence="2">
    <location>
        <begin position="636"/>
        <end position="646"/>
    </location>
</feature>
<keyword evidence="1" id="KW-0175">Coiled coil</keyword>
<feature type="compositionally biased region" description="Polar residues" evidence="2">
    <location>
        <begin position="611"/>
        <end position="621"/>
    </location>
</feature>
<sequence length="1261" mass="138738">MDTEEEQPQQQQEEQLVGSSSATASEDEKLVRLEQEASAERSTLSKVASGDGSGGVQLSSVSIGSRSRESNRLPAARRCTESRQRRRCQSRIKELIGKHELKNERLGQREGQLSQRLQMLECTVPAVAVWRARQSSPETLRKLVEVATTTKTTAAGCRITPSRHYDCRVREIEAQRKEAHRRAEEARSLWLEREAVLQSQRARVELARQQQAERRLRMDQLTAEARKLEKEAGSAGEDAKKWLDLVESAASLCSSDLECLGRLESLAEAESCTRRRIAELEAKEQALMQALAQADQLVPADDELQRVKVQADEAEKQLKACQAVLARYREREVELLPSDKETQAMVELADVGAGREDDLATVRDRATQQPITGEASLESKETWAGVETANKDVDATVECVPACVGHYRSEANKSVVARAEMRDKLAQAGVILVDKNEATLPNFACGFTCGYPEDEEDEFTACCPPDFICNDVVDSVTGMMDASPNAEMNRKSRDTAGVSAATQGLSGSELAGRAKDSRVQLGPKVSDKEIQHKSVRDAESQQSLRDGTMKIPRSEIETCLSIVKDMHKKISATSKFPLVSDDFQKLKNIFASKLGLDSFTLEQGEKKTEEVTISSTSLKSSQRIESKSKASASTIDTKRSDNRSVDEVASAKSTLDKSESKKDAKSIKSILKSTPPSTIDDKKSGTTQPSKSQNKSPVQASESKKTEKPAGKSKAPSVELDNKSQKTIRSDKKSIMESTSKKSVMENNGFKSAQSAMKSKTPSVGGSRKSAGQTTQKSVGKTQESGSRQSSKSDVKSKAPSYRADDAKSNRRESEAKSSSSIREKSKTNDSLSSYNPERKEVARYDRGSASSKTRSEEAKKKSLNQVNSTENVGAESGELGESDVRQDSKVPETEVRSIELEESQQPSGSSRAIKSSESPRAEEEEGDVPEAMETVEGPLAAVEAEMAAAAFSFTIEFSTEVSLESQQQHPKLIEPEEEKVEPPLQELGEEAPKDKPDLSRQSAAVEATTDKGPDDKTDDDLCICEPLARIMARGDVWLGLEGNDRDGDEGCLHSFAFSYLPRARMEFHCPPTDAKARGCIGEFRQQSKWPERQQPPVHSKLACGCPFERRARQDHRSVEKQQRAARRRTICQPPRHPRYPCHYCYRCGAPLRRAATERRIDECEEKRDDGPLTSEVPSSLSKREQGVLAKLPKAPSSSKRKKPKKRRGTLELLFDGASRKAARILEAISSGELIGLSAKPKLGSSCTCLKNQCRCGSESD</sequence>
<feature type="region of interest" description="Disordered" evidence="2">
    <location>
        <begin position="1163"/>
        <end position="1212"/>
    </location>
</feature>
<feature type="region of interest" description="Disordered" evidence="2">
    <location>
        <begin position="1"/>
        <end position="84"/>
    </location>
</feature>
<feature type="region of interest" description="Disordered" evidence="2">
    <location>
        <begin position="989"/>
        <end position="1021"/>
    </location>
</feature>
<feature type="compositionally biased region" description="Basic and acidic residues" evidence="2">
    <location>
        <begin position="837"/>
        <end position="847"/>
    </location>
</feature>
<dbReference type="Proteomes" id="UP000002358">
    <property type="component" value="Chromosome 1"/>
</dbReference>
<dbReference type="OrthoDB" id="6424487at2759"/>
<feature type="coiled-coil region" evidence="1">
    <location>
        <begin position="263"/>
        <end position="331"/>
    </location>
</feature>
<feature type="region of interest" description="Disordered" evidence="2">
    <location>
        <begin position="605"/>
        <end position="940"/>
    </location>
</feature>
<proteinExistence type="predicted"/>
<evidence type="ECO:0000313" key="4">
    <source>
        <dbReference type="Proteomes" id="UP000002358"/>
    </source>
</evidence>
<dbReference type="AlphaFoldDB" id="A0A7M7QMF2"/>
<feature type="compositionally biased region" description="Basic residues" evidence="2">
    <location>
        <begin position="1199"/>
        <end position="1208"/>
    </location>
</feature>
<dbReference type="InParanoid" id="A0A7M7QMF2"/>
<protein>
    <submittedName>
        <fullName evidence="3">Uncharacterized protein</fullName>
    </submittedName>
</protein>
<name>A0A7M7QMF2_NASVI</name>
<accession>A0A7M7QMF2</accession>
<dbReference type="GeneID" id="103316015"/>
<feature type="compositionally biased region" description="Polar residues" evidence="2">
    <location>
        <begin position="904"/>
        <end position="919"/>
    </location>
</feature>
<organism evidence="3 4">
    <name type="scientific">Nasonia vitripennis</name>
    <name type="common">Parasitic wasp</name>
    <dbReference type="NCBI Taxonomy" id="7425"/>
    <lineage>
        <taxon>Eukaryota</taxon>
        <taxon>Metazoa</taxon>
        <taxon>Ecdysozoa</taxon>
        <taxon>Arthropoda</taxon>
        <taxon>Hexapoda</taxon>
        <taxon>Insecta</taxon>
        <taxon>Pterygota</taxon>
        <taxon>Neoptera</taxon>
        <taxon>Endopterygota</taxon>
        <taxon>Hymenoptera</taxon>
        <taxon>Apocrita</taxon>
        <taxon>Proctotrupomorpha</taxon>
        <taxon>Chalcidoidea</taxon>
        <taxon>Pteromalidae</taxon>
        <taxon>Pteromalinae</taxon>
        <taxon>Nasonia</taxon>
    </lineage>
</organism>
<feature type="compositionally biased region" description="Basic and acidic residues" evidence="2">
    <location>
        <begin position="883"/>
        <end position="900"/>
    </location>
</feature>
<keyword evidence="4" id="KW-1185">Reference proteome</keyword>
<feature type="compositionally biased region" description="Basic and acidic residues" evidence="2">
    <location>
        <begin position="791"/>
        <end position="828"/>
    </location>
</feature>